<dbReference type="PANTHER" id="PTHR21396">
    <property type="entry name" value="39S RIBOSOMAL PROTEIN L43"/>
    <property type="match status" value="1"/>
</dbReference>
<accession>A0A8X7X9K3</accession>
<name>A0A8X7X9K3_POLSE</name>
<dbReference type="SMART" id="SM00916">
    <property type="entry name" value="L51_S25_CI-B8"/>
    <property type="match status" value="1"/>
</dbReference>
<protein>
    <recommendedName>
        <fullName evidence="6">Large ribosomal subunit protein mL43</fullName>
    </recommendedName>
</protein>
<evidence type="ECO:0000256" key="2">
    <source>
        <dbReference type="ARBA" id="ARBA00006073"/>
    </source>
</evidence>
<evidence type="ECO:0000256" key="5">
    <source>
        <dbReference type="ARBA" id="ARBA00023274"/>
    </source>
</evidence>
<comment type="caution">
    <text evidence="8">The sequence shown here is derived from an EMBL/GenBank/DDBJ whole genome shotgun (WGS) entry which is preliminary data.</text>
</comment>
<keyword evidence="9" id="KW-1185">Reference proteome</keyword>
<comment type="similarity">
    <text evidence="2">Belongs to the mitochondrion-specific ribosomal protein mL43 family.</text>
</comment>
<proteinExistence type="inferred from homology"/>
<keyword evidence="3" id="KW-0689">Ribosomal protein</keyword>
<dbReference type="GO" id="GO:0003735">
    <property type="term" value="F:structural constituent of ribosome"/>
    <property type="evidence" value="ECO:0007669"/>
    <property type="project" value="InterPro"/>
</dbReference>
<dbReference type="GO" id="GO:0032543">
    <property type="term" value="P:mitochondrial translation"/>
    <property type="evidence" value="ECO:0007669"/>
    <property type="project" value="InterPro"/>
</dbReference>
<dbReference type="Proteomes" id="UP000886611">
    <property type="component" value="Unassembled WGS sequence"/>
</dbReference>
<dbReference type="InterPro" id="IPR007741">
    <property type="entry name" value="Ribosomal_mL43/mS25/NADH_DH"/>
</dbReference>
<dbReference type="Pfam" id="PF05047">
    <property type="entry name" value="L51_S25_CI-B8"/>
    <property type="match status" value="1"/>
</dbReference>
<evidence type="ECO:0000259" key="7">
    <source>
        <dbReference type="SMART" id="SM00916"/>
    </source>
</evidence>
<evidence type="ECO:0000256" key="6">
    <source>
        <dbReference type="ARBA" id="ARBA00035188"/>
    </source>
</evidence>
<evidence type="ECO:0000256" key="4">
    <source>
        <dbReference type="ARBA" id="ARBA00023128"/>
    </source>
</evidence>
<evidence type="ECO:0000256" key="3">
    <source>
        <dbReference type="ARBA" id="ARBA00022980"/>
    </source>
</evidence>
<organism evidence="8 9">
    <name type="scientific">Polypterus senegalus</name>
    <name type="common">Senegal bichir</name>
    <dbReference type="NCBI Taxonomy" id="55291"/>
    <lineage>
        <taxon>Eukaryota</taxon>
        <taxon>Metazoa</taxon>
        <taxon>Chordata</taxon>
        <taxon>Craniata</taxon>
        <taxon>Vertebrata</taxon>
        <taxon>Euteleostomi</taxon>
        <taxon>Actinopterygii</taxon>
        <taxon>Polypteriformes</taxon>
        <taxon>Polypteridae</taxon>
        <taxon>Polypterus</taxon>
    </lineage>
</organism>
<feature type="non-terminal residue" evidence="8">
    <location>
        <position position="173"/>
    </location>
</feature>
<evidence type="ECO:0000256" key="1">
    <source>
        <dbReference type="ARBA" id="ARBA00004173"/>
    </source>
</evidence>
<dbReference type="InterPro" id="IPR039927">
    <property type="entry name" value="Ribosomal_mL43"/>
</dbReference>
<dbReference type="InterPro" id="IPR036249">
    <property type="entry name" value="Thioredoxin-like_sf"/>
</dbReference>
<keyword evidence="4" id="KW-0496">Mitochondrion</keyword>
<dbReference type="Gene3D" id="3.40.30.10">
    <property type="entry name" value="Glutaredoxin"/>
    <property type="match status" value="1"/>
</dbReference>
<gene>
    <name evidence="8" type="primary">Mrpl43</name>
    <name evidence="8" type="ORF">GTO96_0001687</name>
</gene>
<evidence type="ECO:0000313" key="8">
    <source>
        <dbReference type="EMBL" id="KAG2463375.1"/>
    </source>
</evidence>
<feature type="non-terminal residue" evidence="8">
    <location>
        <position position="1"/>
    </location>
</feature>
<dbReference type="PANTHER" id="PTHR21396:SF2">
    <property type="entry name" value="LARGE RIBOSOMAL SUBUNIT PROTEIN ML43"/>
    <property type="match status" value="1"/>
</dbReference>
<evidence type="ECO:0000313" key="9">
    <source>
        <dbReference type="Proteomes" id="UP000886611"/>
    </source>
</evidence>
<dbReference type="EMBL" id="JAATIS010004040">
    <property type="protein sequence ID" value="KAG2463375.1"/>
    <property type="molecule type" value="Genomic_DNA"/>
</dbReference>
<sequence length="173" mass="20053">MPRLERSRWEQYNHHSQLFGGECTLSIEHSGQQLGFVMDPYLSKHSHIYIFIESDMNLAREFIEDGVVDFARQNPGIVVYVAPEKCSIPKIVAEYLNGTVKEEPVNRKTSEEIRQLIKKLSDQSGLEVIRIRKPFHTDSPSIQGQWHPFVNRSPSLRVQRFVKEKRELESSSS</sequence>
<reference evidence="8 9" key="1">
    <citation type="journal article" date="2021" name="Cell">
        <title>Tracing the genetic footprints of vertebrate landing in non-teleost ray-finned fishes.</title>
        <authorList>
            <person name="Bi X."/>
            <person name="Wang K."/>
            <person name="Yang L."/>
            <person name="Pan H."/>
            <person name="Jiang H."/>
            <person name="Wei Q."/>
            <person name="Fang M."/>
            <person name="Yu H."/>
            <person name="Zhu C."/>
            <person name="Cai Y."/>
            <person name="He Y."/>
            <person name="Gan X."/>
            <person name="Zeng H."/>
            <person name="Yu D."/>
            <person name="Zhu Y."/>
            <person name="Jiang H."/>
            <person name="Qiu Q."/>
            <person name="Yang H."/>
            <person name="Zhang Y.E."/>
            <person name="Wang W."/>
            <person name="Zhu M."/>
            <person name="He S."/>
            <person name="Zhang G."/>
        </authorList>
    </citation>
    <scope>NUCLEOTIDE SEQUENCE [LARGE SCALE GENOMIC DNA]</scope>
    <source>
        <strain evidence="8">Bchr_013</strain>
    </source>
</reference>
<dbReference type="SUPFAM" id="SSF52833">
    <property type="entry name" value="Thioredoxin-like"/>
    <property type="match status" value="1"/>
</dbReference>
<feature type="domain" description="Ribosomal protein/NADH dehydrogenase" evidence="7">
    <location>
        <begin position="59"/>
        <end position="124"/>
    </location>
</feature>
<dbReference type="GO" id="GO:0005762">
    <property type="term" value="C:mitochondrial large ribosomal subunit"/>
    <property type="evidence" value="ECO:0007669"/>
    <property type="project" value="TreeGrafter"/>
</dbReference>
<dbReference type="AlphaFoldDB" id="A0A8X7X9K3"/>
<comment type="subcellular location">
    <subcellularLocation>
        <location evidence="1">Mitochondrion</location>
    </subcellularLocation>
</comment>
<keyword evidence="5" id="KW-0687">Ribonucleoprotein</keyword>